<proteinExistence type="predicted"/>
<accession>A0A1S1J204</accession>
<sequence length="263" mass="30658">MSHVRLKPSKEFKIDFHPSELDSSNVPEESKKYSQEYLSSNKLAEHENFDIMIMLESKVIYGYDYIYQNKKLILPEVDPITIFFSNAVMSYGRLQHYKIKLLEESSKAGETGKNLDLNLSGDFFQPAINCIINLQASLESFANRVIPEDYLFIDKTGNKIFPTVSYKLYNVIPKIKLIDFKQAKNKKHNKSIDKLIQLRNDIIHLKPAEKTNTGYKGTYREILDFDFIRAFNAVQSYINFYQENLVSECPCGNDYFFDKFKSE</sequence>
<name>A0A1S1J204_9FLAO</name>
<organism evidence="1 3">
    <name type="scientific">Flavobacterium tructae</name>
    <dbReference type="NCBI Taxonomy" id="1114873"/>
    <lineage>
        <taxon>Bacteria</taxon>
        <taxon>Pseudomonadati</taxon>
        <taxon>Bacteroidota</taxon>
        <taxon>Flavobacteriia</taxon>
        <taxon>Flavobacteriales</taxon>
        <taxon>Flavobacteriaceae</taxon>
        <taxon>Flavobacterium</taxon>
    </lineage>
</organism>
<dbReference type="OrthoDB" id="788947at2"/>
<evidence type="ECO:0000313" key="1">
    <source>
        <dbReference type="EMBL" id="OHT43681.1"/>
    </source>
</evidence>
<evidence type="ECO:0000313" key="4">
    <source>
        <dbReference type="Proteomes" id="UP000198319"/>
    </source>
</evidence>
<gene>
    <name evidence="2" type="ORF">B0A71_20115</name>
    <name evidence="1" type="ORF">BHE19_18090</name>
</gene>
<keyword evidence="4" id="KW-1185">Reference proteome</keyword>
<dbReference type="EMBL" id="MUHG01000031">
    <property type="protein sequence ID" value="OXB15912.1"/>
    <property type="molecule type" value="Genomic_DNA"/>
</dbReference>
<reference evidence="1" key="2">
    <citation type="submission" date="2016-09" db="EMBL/GenBank/DDBJ databases">
        <authorList>
            <person name="Capua I."/>
            <person name="De Benedictis P."/>
            <person name="Joannis T."/>
            <person name="Lombin L.H."/>
            <person name="Cattoli G."/>
        </authorList>
    </citation>
    <scope>NUCLEOTIDE SEQUENCE [LARGE SCALE GENOMIC DNA]</scope>
    <source>
        <strain evidence="1">MSU</strain>
    </source>
</reference>
<dbReference type="EMBL" id="MIKE01000027">
    <property type="protein sequence ID" value="OHT43681.1"/>
    <property type="molecule type" value="Genomic_DNA"/>
</dbReference>
<comment type="caution">
    <text evidence="1">The sequence shown here is derived from an EMBL/GenBank/DDBJ whole genome shotgun (WGS) entry which is preliminary data.</text>
</comment>
<evidence type="ECO:0000313" key="3">
    <source>
        <dbReference type="Proteomes" id="UP000180252"/>
    </source>
</evidence>
<dbReference type="AlphaFoldDB" id="A0A1S1J204"/>
<evidence type="ECO:0008006" key="5">
    <source>
        <dbReference type="Google" id="ProtNLM"/>
    </source>
</evidence>
<dbReference type="STRING" id="1278819.BHE19_18090"/>
<reference evidence="2 4" key="3">
    <citation type="submission" date="2016-11" db="EMBL/GenBank/DDBJ databases">
        <title>Whole genomes of Flavobacteriaceae.</title>
        <authorList>
            <person name="Stine C."/>
            <person name="Li C."/>
            <person name="Tadesse D."/>
        </authorList>
    </citation>
    <scope>NUCLEOTIDE SEQUENCE [LARGE SCALE GENOMIC DNA]</scope>
    <source>
        <strain evidence="2 4">ATCC BAA-2541</strain>
    </source>
</reference>
<protein>
    <recommendedName>
        <fullName evidence="5">Cthe-2314-like HEPN domain-containing protein</fullName>
    </recommendedName>
</protein>
<dbReference type="Proteomes" id="UP000180252">
    <property type="component" value="Unassembled WGS sequence"/>
</dbReference>
<dbReference type="RefSeq" id="WP_070908627.1">
    <property type="nucleotide sequence ID" value="NZ_MIKE01000027.1"/>
</dbReference>
<evidence type="ECO:0000313" key="2">
    <source>
        <dbReference type="EMBL" id="OXB15912.1"/>
    </source>
</evidence>
<reference evidence="3" key="1">
    <citation type="submission" date="2016-09" db="EMBL/GenBank/DDBJ databases">
        <authorList>
            <person name="Chen S."/>
            <person name="Walker E."/>
        </authorList>
    </citation>
    <scope>NUCLEOTIDE SEQUENCE [LARGE SCALE GENOMIC DNA]</scope>
    <source>
        <strain evidence="3">MSU</strain>
    </source>
</reference>
<dbReference type="Proteomes" id="UP000198319">
    <property type="component" value="Unassembled WGS sequence"/>
</dbReference>